<evidence type="ECO:0000256" key="1">
    <source>
        <dbReference type="ARBA" id="ARBA00006668"/>
    </source>
</evidence>
<gene>
    <name evidence="6" type="ORF">EDS130_LOCUS4027</name>
    <name evidence="7" type="ORF">XAT740_LOCUS21787</name>
</gene>
<evidence type="ECO:0000256" key="5">
    <source>
        <dbReference type="ARBA" id="ARBA00035438"/>
    </source>
</evidence>
<evidence type="ECO:0000256" key="3">
    <source>
        <dbReference type="ARBA" id="ARBA00023274"/>
    </source>
</evidence>
<dbReference type="OrthoDB" id="407221at2759"/>
<sequence>MLEKFLLVRSVPLTCLISISKRYVRTISPSTPTTSTGVSSSLSDKEDKTAIDSTGKVFTFRHGPPPDIVPVDDLGPYEIRLQNIGCKNRQFNRIVVQRMKHSPNANEIVENLGSYDPMPNNNNEILVALNIKRLRYWIGTDGVVINPWVQKLLGRCGFFPVDPADYVDAYRARKIAENRIRYPEKKDEEEEKQEETA</sequence>
<comment type="similarity">
    <text evidence="1">Belongs to the bacterial ribosomal protein bS16 family.</text>
</comment>
<keyword evidence="3" id="KW-0687">Ribonucleoprotein</keyword>
<keyword evidence="8" id="KW-1185">Reference proteome</keyword>
<dbReference type="InterPro" id="IPR023803">
    <property type="entry name" value="Ribosomal_bS16_dom_sf"/>
</dbReference>
<evidence type="ECO:0000256" key="4">
    <source>
        <dbReference type="ARBA" id="ARBA00035263"/>
    </source>
</evidence>
<dbReference type="Proteomes" id="UP000663852">
    <property type="component" value="Unassembled WGS sequence"/>
</dbReference>
<dbReference type="Proteomes" id="UP000663828">
    <property type="component" value="Unassembled WGS sequence"/>
</dbReference>
<dbReference type="PANTHER" id="PTHR12919">
    <property type="entry name" value="30S RIBOSOMAL PROTEIN S16"/>
    <property type="match status" value="1"/>
</dbReference>
<reference evidence="7" key="1">
    <citation type="submission" date="2021-02" db="EMBL/GenBank/DDBJ databases">
        <authorList>
            <person name="Nowell W R."/>
        </authorList>
    </citation>
    <scope>NUCLEOTIDE SEQUENCE</scope>
</reference>
<evidence type="ECO:0000256" key="2">
    <source>
        <dbReference type="ARBA" id="ARBA00022980"/>
    </source>
</evidence>
<dbReference type="InterPro" id="IPR000307">
    <property type="entry name" value="Ribosomal_bS16"/>
</dbReference>
<comment type="caution">
    <text evidence="7">The sequence shown here is derived from an EMBL/GenBank/DDBJ whole genome shotgun (WGS) entry which is preliminary data.</text>
</comment>
<dbReference type="EMBL" id="CAJNOJ010000010">
    <property type="protein sequence ID" value="CAF0784692.1"/>
    <property type="molecule type" value="Genomic_DNA"/>
</dbReference>
<dbReference type="AlphaFoldDB" id="A0A814TTJ8"/>
<keyword evidence="2" id="KW-0689">Ribosomal protein</keyword>
<dbReference type="EMBL" id="CAJNOR010001575">
    <property type="protein sequence ID" value="CAF1166614.1"/>
    <property type="molecule type" value="Genomic_DNA"/>
</dbReference>
<organism evidence="7 8">
    <name type="scientific">Adineta ricciae</name>
    <name type="common">Rotifer</name>
    <dbReference type="NCBI Taxonomy" id="249248"/>
    <lineage>
        <taxon>Eukaryota</taxon>
        <taxon>Metazoa</taxon>
        <taxon>Spiralia</taxon>
        <taxon>Gnathifera</taxon>
        <taxon>Rotifera</taxon>
        <taxon>Eurotatoria</taxon>
        <taxon>Bdelloidea</taxon>
        <taxon>Adinetida</taxon>
        <taxon>Adinetidae</taxon>
        <taxon>Adineta</taxon>
    </lineage>
</organism>
<name>A0A814TTJ8_ADIRI</name>
<evidence type="ECO:0000313" key="6">
    <source>
        <dbReference type="EMBL" id="CAF0784692.1"/>
    </source>
</evidence>
<dbReference type="GO" id="GO:0005763">
    <property type="term" value="C:mitochondrial small ribosomal subunit"/>
    <property type="evidence" value="ECO:0007669"/>
    <property type="project" value="TreeGrafter"/>
</dbReference>
<accession>A0A814TTJ8</accession>
<dbReference type="PANTHER" id="PTHR12919:SF20">
    <property type="entry name" value="SMALL RIBOSOMAL SUBUNIT PROTEIN BS16M"/>
    <property type="match status" value="1"/>
</dbReference>
<evidence type="ECO:0000313" key="8">
    <source>
        <dbReference type="Proteomes" id="UP000663828"/>
    </source>
</evidence>
<dbReference type="Gene3D" id="3.30.1320.10">
    <property type="match status" value="1"/>
</dbReference>
<dbReference type="Pfam" id="PF00886">
    <property type="entry name" value="Ribosomal_S16"/>
    <property type="match status" value="1"/>
</dbReference>
<protein>
    <recommendedName>
        <fullName evidence="4">Small ribosomal subunit protein bS16m</fullName>
    </recommendedName>
    <alternativeName>
        <fullName evidence="5">28S ribosomal protein S16, mitochondrial</fullName>
    </alternativeName>
</protein>
<dbReference type="GO" id="GO:0003735">
    <property type="term" value="F:structural constituent of ribosome"/>
    <property type="evidence" value="ECO:0007669"/>
    <property type="project" value="InterPro"/>
</dbReference>
<dbReference type="GO" id="GO:0032543">
    <property type="term" value="P:mitochondrial translation"/>
    <property type="evidence" value="ECO:0007669"/>
    <property type="project" value="TreeGrafter"/>
</dbReference>
<proteinExistence type="inferred from homology"/>
<evidence type="ECO:0000313" key="7">
    <source>
        <dbReference type="EMBL" id="CAF1166614.1"/>
    </source>
</evidence>
<dbReference type="SUPFAM" id="SSF54565">
    <property type="entry name" value="Ribosomal protein S16"/>
    <property type="match status" value="1"/>
</dbReference>